<evidence type="ECO:0000313" key="3">
    <source>
        <dbReference type="Proteomes" id="UP000184383"/>
    </source>
</evidence>
<dbReference type="InterPro" id="IPR006771">
    <property type="entry name" value="CetA-like"/>
</dbReference>
<proteinExistence type="predicted"/>
<dbReference type="Pfam" id="PF04681">
    <property type="entry name" value="Bys1"/>
    <property type="match status" value="1"/>
</dbReference>
<gene>
    <name evidence="2" type="ORF">ASPWEDRAFT_49153</name>
</gene>
<dbReference type="Proteomes" id="UP000184383">
    <property type="component" value="Unassembled WGS sequence"/>
</dbReference>
<reference evidence="3" key="1">
    <citation type="journal article" date="2017" name="Genome Biol.">
        <title>Comparative genomics reveals high biological diversity and specific adaptations in the industrially and medically important fungal genus Aspergillus.</title>
        <authorList>
            <person name="de Vries R.P."/>
            <person name="Riley R."/>
            <person name="Wiebenga A."/>
            <person name="Aguilar-Osorio G."/>
            <person name="Amillis S."/>
            <person name="Uchima C.A."/>
            <person name="Anderluh G."/>
            <person name="Asadollahi M."/>
            <person name="Askin M."/>
            <person name="Barry K."/>
            <person name="Battaglia E."/>
            <person name="Bayram O."/>
            <person name="Benocci T."/>
            <person name="Braus-Stromeyer S.A."/>
            <person name="Caldana C."/>
            <person name="Canovas D."/>
            <person name="Cerqueira G.C."/>
            <person name="Chen F."/>
            <person name="Chen W."/>
            <person name="Choi C."/>
            <person name="Clum A."/>
            <person name="Dos Santos R.A."/>
            <person name="Damasio A.R."/>
            <person name="Diallinas G."/>
            <person name="Emri T."/>
            <person name="Fekete E."/>
            <person name="Flipphi M."/>
            <person name="Freyberg S."/>
            <person name="Gallo A."/>
            <person name="Gournas C."/>
            <person name="Habgood R."/>
            <person name="Hainaut M."/>
            <person name="Harispe M.L."/>
            <person name="Henrissat B."/>
            <person name="Hilden K.S."/>
            <person name="Hope R."/>
            <person name="Hossain A."/>
            <person name="Karabika E."/>
            <person name="Karaffa L."/>
            <person name="Karanyi Z."/>
            <person name="Krasevec N."/>
            <person name="Kuo A."/>
            <person name="Kusch H."/>
            <person name="LaButti K."/>
            <person name="Lagendijk E.L."/>
            <person name="Lapidus A."/>
            <person name="Levasseur A."/>
            <person name="Lindquist E."/>
            <person name="Lipzen A."/>
            <person name="Logrieco A.F."/>
            <person name="MacCabe A."/>
            <person name="Maekelae M.R."/>
            <person name="Malavazi I."/>
            <person name="Melin P."/>
            <person name="Meyer V."/>
            <person name="Mielnichuk N."/>
            <person name="Miskei M."/>
            <person name="Molnar A.P."/>
            <person name="Mule G."/>
            <person name="Ngan C.Y."/>
            <person name="Orejas M."/>
            <person name="Orosz E."/>
            <person name="Ouedraogo J.P."/>
            <person name="Overkamp K.M."/>
            <person name="Park H.-S."/>
            <person name="Perrone G."/>
            <person name="Piumi F."/>
            <person name="Punt P.J."/>
            <person name="Ram A.F."/>
            <person name="Ramon A."/>
            <person name="Rauscher S."/>
            <person name="Record E."/>
            <person name="Riano-Pachon D.M."/>
            <person name="Robert V."/>
            <person name="Roehrig J."/>
            <person name="Ruller R."/>
            <person name="Salamov A."/>
            <person name="Salih N.S."/>
            <person name="Samson R.A."/>
            <person name="Sandor E."/>
            <person name="Sanguinetti M."/>
            <person name="Schuetze T."/>
            <person name="Sepcic K."/>
            <person name="Shelest E."/>
            <person name="Sherlock G."/>
            <person name="Sophianopoulou V."/>
            <person name="Squina F.M."/>
            <person name="Sun H."/>
            <person name="Susca A."/>
            <person name="Todd R.B."/>
            <person name="Tsang A."/>
            <person name="Unkles S.E."/>
            <person name="van de Wiele N."/>
            <person name="van Rossen-Uffink D."/>
            <person name="Oliveira J.V."/>
            <person name="Vesth T.C."/>
            <person name="Visser J."/>
            <person name="Yu J.-H."/>
            <person name="Zhou M."/>
            <person name="Andersen M.R."/>
            <person name="Archer D.B."/>
            <person name="Baker S.E."/>
            <person name="Benoit I."/>
            <person name="Brakhage A.A."/>
            <person name="Braus G.H."/>
            <person name="Fischer R."/>
            <person name="Frisvad J.C."/>
            <person name="Goldman G.H."/>
            <person name="Houbraken J."/>
            <person name="Oakley B."/>
            <person name="Pocsi I."/>
            <person name="Scazzocchio C."/>
            <person name="Seiboth B."/>
            <person name="vanKuyk P.A."/>
            <person name="Wortman J."/>
            <person name="Dyer P.S."/>
            <person name="Grigoriev I.V."/>
        </authorList>
    </citation>
    <scope>NUCLEOTIDE SEQUENCE [LARGE SCALE GENOMIC DNA]</scope>
    <source>
        <strain evidence="3">DTO 134E9</strain>
    </source>
</reference>
<sequence>MLFSKIFSMAAAFAVASALPHTVSRRGGSGGVTIVNNLNQDVYAWTVSNRAGNMQTLSAGGGSMQQDWKTNSNGGGISIKLSTSPSQEKVLQYEYTQSGDTIFWDMSCIDMGSDSEFTKYGFTVEPSQTSANCPAVNCKAGDSACAEAYLKPDDNHATHGCPIDTTFKLMIGNGN</sequence>
<feature type="signal peptide" evidence="1">
    <location>
        <begin position="1"/>
        <end position="18"/>
    </location>
</feature>
<dbReference type="STRING" id="1073089.A0A1L9RW52"/>
<evidence type="ECO:0000313" key="2">
    <source>
        <dbReference type="EMBL" id="OJJ39087.1"/>
    </source>
</evidence>
<dbReference type="GeneID" id="63753071"/>
<dbReference type="EMBL" id="KV878210">
    <property type="protein sequence ID" value="OJJ39087.1"/>
    <property type="molecule type" value="Genomic_DNA"/>
</dbReference>
<organism evidence="2 3">
    <name type="scientific">Aspergillus wentii DTO 134E9</name>
    <dbReference type="NCBI Taxonomy" id="1073089"/>
    <lineage>
        <taxon>Eukaryota</taxon>
        <taxon>Fungi</taxon>
        <taxon>Dikarya</taxon>
        <taxon>Ascomycota</taxon>
        <taxon>Pezizomycotina</taxon>
        <taxon>Eurotiomycetes</taxon>
        <taxon>Eurotiomycetidae</taxon>
        <taxon>Eurotiales</taxon>
        <taxon>Aspergillaceae</taxon>
        <taxon>Aspergillus</taxon>
        <taxon>Aspergillus subgen. Cremei</taxon>
    </lineage>
</organism>
<keyword evidence="1" id="KW-0732">Signal</keyword>
<name>A0A1L9RW52_ASPWE</name>
<dbReference type="VEuPathDB" id="FungiDB:ASPWEDRAFT_49153"/>
<evidence type="ECO:0000256" key="1">
    <source>
        <dbReference type="SAM" id="SignalP"/>
    </source>
</evidence>
<dbReference type="PANTHER" id="PTHR36195">
    <property type="entry name" value="DOMAIN PROTEIN, PUTATIVE (AFU_ORTHOLOGUE AFUA_5G01990)-RELATED-RELATED"/>
    <property type="match status" value="1"/>
</dbReference>
<dbReference type="RefSeq" id="XP_040692763.1">
    <property type="nucleotide sequence ID" value="XM_040837223.1"/>
</dbReference>
<feature type="chain" id="PRO_5012024564" description="Extracellular thaumatin domain protein" evidence="1">
    <location>
        <begin position="19"/>
        <end position="175"/>
    </location>
</feature>
<dbReference type="PANTHER" id="PTHR36195:SF7">
    <property type="entry name" value="SECRETED THAUMATIN-LIKE PROTEIN CETA"/>
    <property type="match status" value="1"/>
</dbReference>
<dbReference type="AlphaFoldDB" id="A0A1L9RW52"/>
<dbReference type="OrthoDB" id="5144514at2759"/>
<protein>
    <recommendedName>
        <fullName evidence="4">Extracellular thaumatin domain protein</fullName>
    </recommendedName>
</protein>
<evidence type="ECO:0008006" key="4">
    <source>
        <dbReference type="Google" id="ProtNLM"/>
    </source>
</evidence>
<accession>A0A1L9RW52</accession>
<keyword evidence="3" id="KW-1185">Reference proteome</keyword>